<comment type="caution">
    <text evidence="1">The sequence shown here is derived from an EMBL/GenBank/DDBJ whole genome shotgun (WGS) entry which is preliminary data.</text>
</comment>
<keyword evidence="2" id="KW-1185">Reference proteome</keyword>
<proteinExistence type="predicted"/>
<accession>A0ABW1J826</accession>
<sequence>MSMEPAVERTELSLRRTECPPFSASGIARQVAEVVDPLAARYRGWPEPTIRRILQRSWRQAFGAPLEGPVLDWCAQAIETGRPWQRAMWGTGPD</sequence>
<dbReference type="Proteomes" id="UP001596302">
    <property type="component" value="Unassembled WGS sequence"/>
</dbReference>
<reference evidence="2" key="1">
    <citation type="journal article" date="2019" name="Int. J. Syst. Evol. Microbiol.">
        <title>The Global Catalogue of Microorganisms (GCM) 10K type strain sequencing project: providing services to taxonomists for standard genome sequencing and annotation.</title>
        <authorList>
            <consortium name="The Broad Institute Genomics Platform"/>
            <consortium name="The Broad Institute Genome Sequencing Center for Infectious Disease"/>
            <person name="Wu L."/>
            <person name="Ma J."/>
        </authorList>
    </citation>
    <scope>NUCLEOTIDE SEQUENCE [LARGE SCALE GENOMIC DNA]</scope>
    <source>
        <strain evidence="2">CCM 8391</strain>
    </source>
</reference>
<organism evidence="1 2">
    <name type="scientific">Pseudonocardia hispaniensis</name>
    <dbReference type="NCBI Taxonomy" id="904933"/>
    <lineage>
        <taxon>Bacteria</taxon>
        <taxon>Bacillati</taxon>
        <taxon>Actinomycetota</taxon>
        <taxon>Actinomycetes</taxon>
        <taxon>Pseudonocardiales</taxon>
        <taxon>Pseudonocardiaceae</taxon>
        <taxon>Pseudonocardia</taxon>
    </lineage>
</organism>
<protein>
    <submittedName>
        <fullName evidence="1">Uncharacterized protein</fullName>
    </submittedName>
</protein>
<gene>
    <name evidence="1" type="ORF">ACFQE5_20115</name>
</gene>
<name>A0ABW1J826_9PSEU</name>
<evidence type="ECO:0000313" key="1">
    <source>
        <dbReference type="EMBL" id="MFC5996515.1"/>
    </source>
</evidence>
<dbReference type="EMBL" id="JBHSQW010000041">
    <property type="protein sequence ID" value="MFC5996515.1"/>
    <property type="molecule type" value="Genomic_DNA"/>
</dbReference>
<dbReference type="RefSeq" id="WP_379587236.1">
    <property type="nucleotide sequence ID" value="NZ_JBHSQW010000041.1"/>
</dbReference>
<evidence type="ECO:0000313" key="2">
    <source>
        <dbReference type="Proteomes" id="UP001596302"/>
    </source>
</evidence>